<comment type="caution">
    <text evidence="1">The sequence shown here is derived from an EMBL/GenBank/DDBJ whole genome shotgun (WGS) entry which is preliminary data.</text>
</comment>
<dbReference type="EMBL" id="JAFMYU010000017">
    <property type="protein sequence ID" value="MBO0933118.1"/>
    <property type="molecule type" value="Genomic_DNA"/>
</dbReference>
<protein>
    <submittedName>
        <fullName evidence="1">Uncharacterized protein</fullName>
    </submittedName>
</protein>
<evidence type="ECO:0000313" key="1">
    <source>
        <dbReference type="EMBL" id="MBO0933118.1"/>
    </source>
</evidence>
<keyword evidence="2" id="KW-1185">Reference proteome</keyword>
<dbReference type="RefSeq" id="WP_207337083.1">
    <property type="nucleotide sequence ID" value="NZ_JAFMYU010000017.1"/>
</dbReference>
<evidence type="ECO:0000313" key="2">
    <source>
        <dbReference type="Proteomes" id="UP000664795"/>
    </source>
</evidence>
<organism evidence="1 2">
    <name type="scientific">Fibrella aquatilis</name>
    <dbReference type="NCBI Taxonomy" id="2817059"/>
    <lineage>
        <taxon>Bacteria</taxon>
        <taxon>Pseudomonadati</taxon>
        <taxon>Bacteroidota</taxon>
        <taxon>Cytophagia</taxon>
        <taxon>Cytophagales</taxon>
        <taxon>Spirosomataceae</taxon>
        <taxon>Fibrella</taxon>
    </lineage>
</organism>
<accession>A0A939G8E3</accession>
<dbReference type="AlphaFoldDB" id="A0A939G8E3"/>
<proteinExistence type="predicted"/>
<gene>
    <name evidence="1" type="ORF">J2I48_19065</name>
</gene>
<dbReference type="Proteomes" id="UP000664795">
    <property type="component" value="Unassembled WGS sequence"/>
</dbReference>
<sequence>MPFEGRSTTAWVSNRTTLSRDLASANLVSEAADRLREKMSVSGAITLLGSDFNSFASPGKSQLTYLSRSTSVTFDMVIGNANAVNAQVWTLPADLTTQLDRVSRADFVAVGSIPASLSIAGVTHVSKYIAGNRQYVQFSQYQLKSNELQYLGYAVDRKIGTDFAQGSPDLNSSFATVPLTLGSTYTDIEVAEDPADDTKYENTSVITFDGFGTLNTPNGSFQALRYTMNTTGKTYDVSDPNNPVQIDTDSGTQVGWVTKEGNWIVANYTDYNATTKAATLSNVRYSAIVPTSSLSPMFTNPSCNCPR</sequence>
<reference evidence="1 2" key="1">
    <citation type="submission" date="2021-03" db="EMBL/GenBank/DDBJ databases">
        <title>Fibrella sp. HMF5036 genome sequencing and assembly.</title>
        <authorList>
            <person name="Kang H."/>
            <person name="Kim H."/>
            <person name="Bae S."/>
            <person name="Joh K."/>
        </authorList>
    </citation>
    <scope>NUCLEOTIDE SEQUENCE [LARGE SCALE GENOMIC DNA]</scope>
    <source>
        <strain evidence="1 2">HMF5036</strain>
    </source>
</reference>
<name>A0A939G8E3_9BACT</name>